<dbReference type="EMBL" id="CP018095">
    <property type="protein sequence ID" value="APF37834.1"/>
    <property type="molecule type" value="Genomic_DNA"/>
</dbReference>
<evidence type="ECO:0000259" key="1">
    <source>
        <dbReference type="Pfam" id="PF13229"/>
    </source>
</evidence>
<sequence length="481" mass="50059">MASYAITDDKIVFTNGTPAGYTVGTLQDAMNVARSNGKPLFIVAGTYDVGNLSVRTSNGGGAPLVMEANPGTVTLRFTTGTFFLEIDNVPDCVIRGITFNANGRPYAESGNGGAITAYRAHRTRIDRCTVHGAPGMGIVFEQCGTRQTIGTTGTDEPTSPAGAIAGCEVYNCDTAIFGVANVSLSVTGNVVRNCGNNGILIWQYSPRFDGSTVSGNAITYIEAQGGGTGQRGNGVNLYRAHGCSVTDNRIRYCKFSAVRANVCNDTIISGNNIYAMGEMAIYVEETDGASGENDVGTVVGSNLIDTCGSGISVTNFNNGGRLASITGNVVRNARQSNNPTVSYDTGTGISAEGDCVVNGNVVECALRYGIVVGTNNYARNLIASDNVIRRCGIGIAASANANAGHMLVTDNMIQMPAGVSTENGIVAYTYLGETSGVRIDATMSGITPSTYPKIHLGLNIVHDQQTPDPVPVPCLASLPVF</sequence>
<evidence type="ECO:0000313" key="2">
    <source>
        <dbReference type="EMBL" id="APF37834.1"/>
    </source>
</evidence>
<reference evidence="2 3" key="1">
    <citation type="submission" date="2016-11" db="EMBL/GenBank/DDBJ databases">
        <title>Complete genome sequence of the aerobically denitrifying bacterium Chelatococcus daeguensis TAD1.</title>
        <authorList>
            <person name="Yang Y."/>
            <person name="Huang S."/>
            <person name="Lin E."/>
        </authorList>
    </citation>
    <scope>NUCLEOTIDE SEQUENCE [LARGE SCALE GENOMIC DNA]</scope>
    <source>
        <strain evidence="2 3">TAD1</strain>
    </source>
</reference>
<organism evidence="2 3">
    <name type="scientific">Chelatococcus daeguensis</name>
    <dbReference type="NCBI Taxonomy" id="444444"/>
    <lineage>
        <taxon>Bacteria</taxon>
        <taxon>Pseudomonadati</taxon>
        <taxon>Pseudomonadota</taxon>
        <taxon>Alphaproteobacteria</taxon>
        <taxon>Hyphomicrobiales</taxon>
        <taxon>Chelatococcaceae</taxon>
        <taxon>Chelatococcus</taxon>
    </lineage>
</organism>
<dbReference type="SUPFAM" id="SSF51126">
    <property type="entry name" value="Pectin lyase-like"/>
    <property type="match status" value="2"/>
</dbReference>
<dbReference type="Gene3D" id="2.160.20.10">
    <property type="entry name" value="Single-stranded right-handed beta-helix, Pectin lyase-like"/>
    <property type="match status" value="1"/>
</dbReference>
<dbReference type="NCBIfam" id="TIGR03807">
    <property type="entry name" value="RR_fam_repeat"/>
    <property type="match status" value="1"/>
</dbReference>
<dbReference type="InterPro" id="IPR012334">
    <property type="entry name" value="Pectin_lyas_fold"/>
</dbReference>
<dbReference type="InterPro" id="IPR022444">
    <property type="entry name" value="Cofactor-bd_rpt"/>
</dbReference>
<dbReference type="RefSeq" id="WP_071923944.1">
    <property type="nucleotide sequence ID" value="NZ_CP018095.1"/>
</dbReference>
<dbReference type="SMART" id="SM00710">
    <property type="entry name" value="PbH1"/>
    <property type="match status" value="9"/>
</dbReference>
<gene>
    <name evidence="2" type="ORF">BOQ54_11245</name>
</gene>
<dbReference type="InterPro" id="IPR022388">
    <property type="entry name" value="CHP03808"/>
</dbReference>
<dbReference type="Proteomes" id="UP000182703">
    <property type="component" value="Chromosome"/>
</dbReference>
<evidence type="ECO:0000313" key="3">
    <source>
        <dbReference type="Proteomes" id="UP000182703"/>
    </source>
</evidence>
<dbReference type="Pfam" id="PF13229">
    <property type="entry name" value="Beta_helix"/>
    <property type="match status" value="1"/>
</dbReference>
<dbReference type="InterPro" id="IPR039448">
    <property type="entry name" value="Beta_helix"/>
</dbReference>
<protein>
    <recommendedName>
        <fullName evidence="1">Right handed beta helix domain-containing protein</fullName>
    </recommendedName>
</protein>
<dbReference type="KEGG" id="cdq:BOQ54_11245"/>
<accession>A0AAC9NYS7</accession>
<feature type="domain" description="Right handed beta helix" evidence="1">
    <location>
        <begin position="84"/>
        <end position="217"/>
    </location>
</feature>
<dbReference type="InterPro" id="IPR006626">
    <property type="entry name" value="PbH1"/>
</dbReference>
<dbReference type="AlphaFoldDB" id="A0AAC9NYS7"/>
<name>A0AAC9NYS7_9HYPH</name>
<dbReference type="NCBIfam" id="TIGR03808">
    <property type="entry name" value="RR_plus_rpt_1"/>
    <property type="match status" value="1"/>
</dbReference>
<proteinExistence type="predicted"/>
<dbReference type="InterPro" id="IPR011050">
    <property type="entry name" value="Pectin_lyase_fold/virulence"/>
</dbReference>
<keyword evidence="3" id="KW-1185">Reference proteome</keyword>